<feature type="chain" id="PRO_5045497811" description="Glutathione peroxidase" evidence="5">
    <location>
        <begin position="24"/>
        <end position="205"/>
    </location>
</feature>
<evidence type="ECO:0000313" key="7">
    <source>
        <dbReference type="EMBL" id="MFD1951807.1"/>
    </source>
</evidence>
<evidence type="ECO:0000256" key="5">
    <source>
        <dbReference type="SAM" id="SignalP"/>
    </source>
</evidence>
<dbReference type="InterPro" id="IPR036249">
    <property type="entry name" value="Thioredoxin-like_sf"/>
</dbReference>
<dbReference type="SUPFAM" id="SSF52833">
    <property type="entry name" value="Thioredoxin-like"/>
    <property type="match status" value="1"/>
</dbReference>
<dbReference type="InterPro" id="IPR000889">
    <property type="entry name" value="Glutathione_peroxidase"/>
</dbReference>
<keyword evidence="8" id="KW-1185">Reference proteome</keyword>
<evidence type="ECO:0000256" key="4">
    <source>
        <dbReference type="RuleBase" id="RU000499"/>
    </source>
</evidence>
<dbReference type="PROSITE" id="PS51355">
    <property type="entry name" value="GLUTATHIONE_PEROXID_3"/>
    <property type="match status" value="1"/>
</dbReference>
<evidence type="ECO:0000256" key="2">
    <source>
        <dbReference type="ARBA" id="ARBA00022559"/>
    </source>
</evidence>
<dbReference type="PROSITE" id="PS51352">
    <property type="entry name" value="THIOREDOXIN_2"/>
    <property type="match status" value="1"/>
</dbReference>
<reference evidence="8" key="1">
    <citation type="journal article" date="2019" name="Int. J. Syst. Evol. Microbiol.">
        <title>The Global Catalogue of Microorganisms (GCM) 10K type strain sequencing project: providing services to taxonomists for standard genome sequencing and annotation.</title>
        <authorList>
            <consortium name="The Broad Institute Genomics Platform"/>
            <consortium name="The Broad Institute Genome Sequencing Center for Infectious Disease"/>
            <person name="Wu L."/>
            <person name="Ma J."/>
        </authorList>
    </citation>
    <scope>NUCLEOTIDE SEQUENCE [LARGE SCALE GENOMIC DNA]</scope>
    <source>
        <strain evidence="8">CGMCC 1.12702</strain>
    </source>
</reference>
<dbReference type="PANTHER" id="PTHR11592">
    <property type="entry name" value="GLUTATHIONE PEROXIDASE"/>
    <property type="match status" value="1"/>
</dbReference>
<dbReference type="Pfam" id="PF00255">
    <property type="entry name" value="GSHPx"/>
    <property type="match status" value="1"/>
</dbReference>
<gene>
    <name evidence="7" type="ORF">ACFSGX_13625</name>
</gene>
<dbReference type="Proteomes" id="UP001597400">
    <property type="component" value="Unassembled WGS sequence"/>
</dbReference>
<evidence type="ECO:0000313" key="8">
    <source>
        <dbReference type="Proteomes" id="UP001597400"/>
    </source>
</evidence>
<keyword evidence="3 4" id="KW-0560">Oxidoreductase</keyword>
<evidence type="ECO:0000259" key="6">
    <source>
        <dbReference type="PROSITE" id="PS51352"/>
    </source>
</evidence>
<comment type="caution">
    <text evidence="7">The sequence shown here is derived from an EMBL/GenBank/DDBJ whole genome shotgun (WGS) entry which is preliminary data.</text>
</comment>
<dbReference type="Gene3D" id="3.40.30.10">
    <property type="entry name" value="Glutaredoxin"/>
    <property type="match status" value="1"/>
</dbReference>
<accession>A0ABW4U1H9</accession>
<evidence type="ECO:0000256" key="3">
    <source>
        <dbReference type="ARBA" id="ARBA00023002"/>
    </source>
</evidence>
<dbReference type="InterPro" id="IPR013766">
    <property type="entry name" value="Thioredoxin_domain"/>
</dbReference>
<evidence type="ECO:0000256" key="1">
    <source>
        <dbReference type="ARBA" id="ARBA00006926"/>
    </source>
</evidence>
<dbReference type="RefSeq" id="WP_380930683.1">
    <property type="nucleotide sequence ID" value="NZ_JBHUGS010000003.1"/>
</dbReference>
<dbReference type="GO" id="GO:0004601">
    <property type="term" value="F:peroxidase activity"/>
    <property type="evidence" value="ECO:0007669"/>
    <property type="project" value="UniProtKB-KW"/>
</dbReference>
<dbReference type="PANTHER" id="PTHR11592:SF78">
    <property type="entry name" value="GLUTATHIONE PEROXIDASE"/>
    <property type="match status" value="1"/>
</dbReference>
<dbReference type="EMBL" id="JBHUGS010000003">
    <property type="protein sequence ID" value="MFD1951807.1"/>
    <property type="molecule type" value="Genomic_DNA"/>
</dbReference>
<name>A0ABW4U1H9_9SPHN</name>
<comment type="similarity">
    <text evidence="1 4">Belongs to the glutathione peroxidase family.</text>
</comment>
<keyword evidence="5" id="KW-0732">Signal</keyword>
<protein>
    <recommendedName>
        <fullName evidence="4">Glutathione peroxidase</fullName>
    </recommendedName>
</protein>
<sequence length="205" mass="21743">MRKLAKFGLGLAAAGGIAVAALAVGFPTPPATPPMPAAEAARRTAWDFNLVAIDGEPMPMKAYRGKVVLLVNTASFCGFKKQFAGLQQLQDRYGKAGFTLIGVPSGSFKDQEYGSNKQIADNCQTIGIKFPMAEKSAVVGASALPIYKWAAAKVGAENTPRWNFHKYLIGRDGRLIKAFGTTTEPTDPALNTAITTAIKARPARA</sequence>
<keyword evidence="2 4" id="KW-0575">Peroxidase</keyword>
<proteinExistence type="inferred from homology"/>
<organism evidence="7 8">
    <name type="scientific">Sphingomonas arantia</name>
    <dbReference type="NCBI Taxonomy" id="1460676"/>
    <lineage>
        <taxon>Bacteria</taxon>
        <taxon>Pseudomonadati</taxon>
        <taxon>Pseudomonadota</taxon>
        <taxon>Alphaproteobacteria</taxon>
        <taxon>Sphingomonadales</taxon>
        <taxon>Sphingomonadaceae</taxon>
        <taxon>Sphingomonas</taxon>
    </lineage>
</organism>
<dbReference type="CDD" id="cd00340">
    <property type="entry name" value="GSH_Peroxidase"/>
    <property type="match status" value="1"/>
</dbReference>
<feature type="signal peptide" evidence="5">
    <location>
        <begin position="1"/>
        <end position="23"/>
    </location>
</feature>
<dbReference type="PRINTS" id="PR01011">
    <property type="entry name" value="GLUTPROXDASE"/>
</dbReference>
<feature type="domain" description="Thioredoxin" evidence="6">
    <location>
        <begin position="39"/>
        <end position="199"/>
    </location>
</feature>